<feature type="domain" description="Thioesterase" evidence="2">
    <location>
        <begin position="18"/>
        <end position="237"/>
    </location>
</feature>
<dbReference type="GO" id="GO:0016787">
    <property type="term" value="F:hydrolase activity"/>
    <property type="evidence" value="ECO:0007669"/>
    <property type="project" value="UniProtKB-KW"/>
</dbReference>
<dbReference type="PANTHER" id="PTHR11487:SF0">
    <property type="entry name" value="S-ACYL FATTY ACID SYNTHASE THIOESTERASE, MEDIUM CHAIN"/>
    <property type="match status" value="1"/>
</dbReference>
<sequence length="255" mass="28480">MNQLWFHVPKPKVNPKLRLFCLSYAGGSSATYSPFADQLPNEVELVAVQLPGRGIRLSEAPYTNLSQLVVDLSKQMQPLLEVPYVVMGHSFGSRLGYELVQHFRMLQWPLPLHFIASGSKAPHYKNTDSPIHQLPEAAFIEKLRSFGGTPDEILNNADFMEMLLPMLRADFAMVETHQSEIRPALDCDLSMFGGVNDEGVPQDKLLDWQLHFSGHISETLFEGGHFFIETHKALVIKSVKEKVQALLAGQGLNAA</sequence>
<accession>A0ABS8W889</accession>
<dbReference type="InterPro" id="IPR001031">
    <property type="entry name" value="Thioesterase"/>
</dbReference>
<dbReference type="EMBL" id="JAIMJA010000009">
    <property type="protein sequence ID" value="MCE2595214.1"/>
    <property type="molecule type" value="Genomic_DNA"/>
</dbReference>
<name>A0ABS8W889_9GAMM</name>
<gene>
    <name evidence="3" type="ORF">K6Y31_10350</name>
</gene>
<dbReference type="InterPro" id="IPR029058">
    <property type="entry name" value="AB_hydrolase_fold"/>
</dbReference>
<dbReference type="RefSeq" id="WP_233052708.1">
    <property type="nucleotide sequence ID" value="NZ_JAIMJA010000009.1"/>
</dbReference>
<dbReference type="InterPro" id="IPR012223">
    <property type="entry name" value="TEII"/>
</dbReference>
<dbReference type="Pfam" id="PF00975">
    <property type="entry name" value="Thioesterase"/>
    <property type="match status" value="1"/>
</dbReference>
<comment type="similarity">
    <text evidence="1">Belongs to the thioesterase family.</text>
</comment>
<keyword evidence="4" id="KW-1185">Reference proteome</keyword>
<keyword evidence="3" id="KW-0378">Hydrolase</keyword>
<evidence type="ECO:0000259" key="2">
    <source>
        <dbReference type="Pfam" id="PF00975"/>
    </source>
</evidence>
<protein>
    <submittedName>
        <fullName evidence="3">Alpha/beta fold hydrolase</fullName>
    </submittedName>
</protein>
<reference evidence="3 4" key="1">
    <citation type="journal article" date="2022" name="Environ. Microbiol. Rep.">
        <title>Eco-phylogenetic analyses reveal divergent evolution of vitamin B12 metabolism in the marine bacterial family 'Psychromonadaceae'.</title>
        <authorList>
            <person name="Jin X."/>
            <person name="Yang Y."/>
            <person name="Cao H."/>
            <person name="Gao B."/>
            <person name="Zhao Z."/>
        </authorList>
    </citation>
    <scope>NUCLEOTIDE SEQUENCE [LARGE SCALE GENOMIC DNA]</scope>
    <source>
        <strain evidence="3 4">MKS20</strain>
    </source>
</reference>
<evidence type="ECO:0000256" key="1">
    <source>
        <dbReference type="ARBA" id="ARBA00007169"/>
    </source>
</evidence>
<dbReference type="PANTHER" id="PTHR11487">
    <property type="entry name" value="THIOESTERASE"/>
    <property type="match status" value="1"/>
</dbReference>
<organism evidence="3 4">
    <name type="scientific">Motilimonas cestriensis</name>
    <dbReference type="NCBI Taxonomy" id="2742685"/>
    <lineage>
        <taxon>Bacteria</taxon>
        <taxon>Pseudomonadati</taxon>
        <taxon>Pseudomonadota</taxon>
        <taxon>Gammaproteobacteria</taxon>
        <taxon>Alteromonadales</taxon>
        <taxon>Alteromonadales genera incertae sedis</taxon>
        <taxon>Motilimonas</taxon>
    </lineage>
</organism>
<dbReference type="Proteomes" id="UP001201273">
    <property type="component" value="Unassembled WGS sequence"/>
</dbReference>
<proteinExistence type="inferred from homology"/>
<evidence type="ECO:0000313" key="3">
    <source>
        <dbReference type="EMBL" id="MCE2595214.1"/>
    </source>
</evidence>
<evidence type="ECO:0000313" key="4">
    <source>
        <dbReference type="Proteomes" id="UP001201273"/>
    </source>
</evidence>
<comment type="caution">
    <text evidence="3">The sequence shown here is derived from an EMBL/GenBank/DDBJ whole genome shotgun (WGS) entry which is preliminary data.</text>
</comment>
<dbReference type="Gene3D" id="3.40.50.1820">
    <property type="entry name" value="alpha/beta hydrolase"/>
    <property type="match status" value="1"/>
</dbReference>
<dbReference type="SUPFAM" id="SSF53474">
    <property type="entry name" value="alpha/beta-Hydrolases"/>
    <property type="match status" value="1"/>
</dbReference>